<name>A0A0E0CIW8_9ORYZ</name>
<feature type="region of interest" description="Disordered" evidence="1">
    <location>
        <begin position="28"/>
        <end position="50"/>
    </location>
</feature>
<evidence type="ECO:0000313" key="2">
    <source>
        <dbReference type="EnsemblPlants" id="OMERI02G12470.1"/>
    </source>
</evidence>
<dbReference type="Gramene" id="OMERI02G12470.1">
    <property type="protein sequence ID" value="OMERI02G12470.1"/>
    <property type="gene ID" value="OMERI02G12470"/>
</dbReference>
<evidence type="ECO:0000256" key="1">
    <source>
        <dbReference type="SAM" id="MobiDB-lite"/>
    </source>
</evidence>
<dbReference type="Proteomes" id="UP000008021">
    <property type="component" value="Chromosome 2"/>
</dbReference>
<feature type="region of interest" description="Disordered" evidence="1">
    <location>
        <begin position="88"/>
        <end position="118"/>
    </location>
</feature>
<reference evidence="2" key="2">
    <citation type="submission" date="2018-05" db="EMBL/GenBank/DDBJ databases">
        <title>OmerRS3 (Oryza meridionalis Reference Sequence Version 3).</title>
        <authorList>
            <person name="Zhang J."/>
            <person name="Kudrna D."/>
            <person name="Lee S."/>
            <person name="Talag J."/>
            <person name="Welchert J."/>
            <person name="Wing R.A."/>
        </authorList>
    </citation>
    <scope>NUCLEOTIDE SEQUENCE [LARGE SCALE GENOMIC DNA]</scope>
    <source>
        <strain evidence="2">cv. OR44</strain>
    </source>
</reference>
<sequence length="127" mass="13691">MAAEIQMAVRLPVVPAPRLFHGGHVLNRPQQTHHHRHPVKTAAAAAPCGRREAQELATTAGREERRVAWEPAAAGRGRRRVARELAAVTGCKGRRATREPTGGGRGRRHASQVEDGAGARQQVFGCC</sequence>
<dbReference type="AlphaFoldDB" id="A0A0E0CIW8"/>
<accession>A0A0E0CIW8</accession>
<dbReference type="HOGENOM" id="CLU_2030282_0_0_1"/>
<proteinExistence type="predicted"/>
<reference evidence="2" key="1">
    <citation type="submission" date="2015-04" db="UniProtKB">
        <authorList>
            <consortium name="EnsemblPlants"/>
        </authorList>
    </citation>
    <scope>IDENTIFICATION</scope>
</reference>
<organism evidence="2">
    <name type="scientific">Oryza meridionalis</name>
    <dbReference type="NCBI Taxonomy" id="40149"/>
    <lineage>
        <taxon>Eukaryota</taxon>
        <taxon>Viridiplantae</taxon>
        <taxon>Streptophyta</taxon>
        <taxon>Embryophyta</taxon>
        <taxon>Tracheophyta</taxon>
        <taxon>Spermatophyta</taxon>
        <taxon>Magnoliopsida</taxon>
        <taxon>Liliopsida</taxon>
        <taxon>Poales</taxon>
        <taxon>Poaceae</taxon>
        <taxon>BOP clade</taxon>
        <taxon>Oryzoideae</taxon>
        <taxon>Oryzeae</taxon>
        <taxon>Oryzinae</taxon>
        <taxon>Oryza</taxon>
    </lineage>
</organism>
<evidence type="ECO:0000313" key="3">
    <source>
        <dbReference type="Proteomes" id="UP000008021"/>
    </source>
</evidence>
<evidence type="ECO:0008006" key="4">
    <source>
        <dbReference type="Google" id="ProtNLM"/>
    </source>
</evidence>
<protein>
    <recommendedName>
        <fullName evidence="4">DUF834 domain-containing protein</fullName>
    </recommendedName>
</protein>
<dbReference type="EnsemblPlants" id="OMERI02G12470.1">
    <property type="protein sequence ID" value="OMERI02G12470.1"/>
    <property type="gene ID" value="OMERI02G12470"/>
</dbReference>
<keyword evidence="3" id="KW-1185">Reference proteome</keyword>